<comment type="function">
    <text evidence="4">Essential for proper morphogenesis of the vacuole. May exist as structural reinforcement on the surface of the vacuolar membrane and be required for maintenance against rupture by osmotic pressure.</text>
</comment>
<keyword evidence="2" id="KW-0926">Vacuole</keyword>
<evidence type="ECO:0000313" key="7">
    <source>
        <dbReference type="EMBL" id="KAG0690450.1"/>
    </source>
</evidence>
<dbReference type="InterPro" id="IPR001683">
    <property type="entry name" value="PX_dom"/>
</dbReference>
<keyword evidence="8" id="KW-1185">Reference proteome</keyword>
<dbReference type="SMART" id="SM00397">
    <property type="entry name" value="t_SNARE"/>
    <property type="match status" value="1"/>
</dbReference>
<name>A0A9P6WNL3_9ASCO</name>
<evidence type="ECO:0000256" key="4">
    <source>
        <dbReference type="ARBA" id="ARBA00054927"/>
    </source>
</evidence>
<protein>
    <submittedName>
        <fullName evidence="7">Uncharacterized protein</fullName>
    </submittedName>
</protein>
<dbReference type="InterPro" id="IPR036871">
    <property type="entry name" value="PX_dom_sf"/>
</dbReference>
<dbReference type="FunFam" id="1.20.5.110:FF:000058">
    <property type="entry name" value="VAM7p Vacuolar SNARE protein"/>
    <property type="match status" value="1"/>
</dbReference>
<dbReference type="GO" id="GO:0097576">
    <property type="term" value="P:vacuole fusion"/>
    <property type="evidence" value="ECO:0007669"/>
    <property type="project" value="UniProtKB-ARBA"/>
</dbReference>
<dbReference type="Pfam" id="PF00787">
    <property type="entry name" value="PX"/>
    <property type="match status" value="1"/>
</dbReference>
<evidence type="ECO:0000256" key="2">
    <source>
        <dbReference type="ARBA" id="ARBA00022554"/>
    </source>
</evidence>
<dbReference type="GO" id="GO:0007034">
    <property type="term" value="P:vacuolar transport"/>
    <property type="evidence" value="ECO:0007669"/>
    <property type="project" value="UniProtKB-ARBA"/>
</dbReference>
<evidence type="ECO:0000259" key="6">
    <source>
        <dbReference type="PROSITE" id="PS50195"/>
    </source>
</evidence>
<dbReference type="OrthoDB" id="428895at2759"/>
<feature type="domain" description="PX" evidence="6">
    <location>
        <begin position="1"/>
        <end position="118"/>
    </location>
</feature>
<comment type="caution">
    <text evidence="7">The sequence shown here is derived from an EMBL/GenBank/DDBJ whole genome shotgun (WGS) entry which is preliminary data.</text>
</comment>
<keyword evidence="3" id="KW-0175">Coiled coil</keyword>
<reference evidence="7" key="1">
    <citation type="submission" date="2020-11" db="EMBL/GenBank/DDBJ databases">
        <title>Kefir isolates.</title>
        <authorList>
            <person name="Marcisauskas S."/>
            <person name="Kim Y."/>
            <person name="Blasche S."/>
        </authorList>
    </citation>
    <scope>NUCLEOTIDE SEQUENCE</scope>
    <source>
        <strain evidence="7">Olga-1</strain>
    </source>
</reference>
<sequence length="353" mass="40706">MDNGQRISVLIPAITDVGSYSLYDLEITIELNKYKIEKYRISKRFSDFLQLKKELELSGTNNLPDLPSKYSSFYKSKDSLKIQRKIGLTDFTNSILNNRNLRIQNEILDFFNIPKSVIVELNMLTNNDFNNSIGNNEKNINLNNIDSAQKWMELYKIVKSLLQDSRTKMFNKGNVVEIRKNLKTCENNINLLKNYLLNTDELGTGEIRRRKDLLSDVIKELTELNSMLLTLNFNQPSVYLPQSSSSTSSINSSNSNDLFKTTNSRRTFGKIKETQETKKLDNLGLFQTQKQEMKMQDQNLDSLRDMIQRQKQIGVAVNEELSIQNELLDSLNQEVDASTSKLKIAKNRVSKFL</sequence>
<dbReference type="GO" id="GO:0035091">
    <property type="term" value="F:phosphatidylinositol binding"/>
    <property type="evidence" value="ECO:0007669"/>
    <property type="project" value="InterPro"/>
</dbReference>
<dbReference type="AlphaFoldDB" id="A0A9P6WNL3"/>
<dbReference type="PROSITE" id="PS50195">
    <property type="entry name" value="PX"/>
    <property type="match status" value="1"/>
</dbReference>
<dbReference type="Gene3D" id="3.30.1520.10">
    <property type="entry name" value="Phox-like domain"/>
    <property type="match status" value="1"/>
</dbReference>
<dbReference type="SUPFAM" id="SSF64268">
    <property type="entry name" value="PX domain"/>
    <property type="match status" value="1"/>
</dbReference>
<dbReference type="GO" id="GO:0016192">
    <property type="term" value="P:vesicle-mediated transport"/>
    <property type="evidence" value="ECO:0007669"/>
    <property type="project" value="UniProtKB-ARBA"/>
</dbReference>
<proteinExistence type="predicted"/>
<dbReference type="Gene3D" id="1.20.5.110">
    <property type="match status" value="1"/>
</dbReference>
<evidence type="ECO:0000259" key="5">
    <source>
        <dbReference type="PROSITE" id="PS50192"/>
    </source>
</evidence>
<evidence type="ECO:0000313" key="8">
    <source>
        <dbReference type="Proteomes" id="UP000697127"/>
    </source>
</evidence>
<comment type="subcellular location">
    <subcellularLocation>
        <location evidence="1">Vacuole</location>
    </subcellularLocation>
</comment>
<dbReference type="SUPFAM" id="SSF58038">
    <property type="entry name" value="SNARE fusion complex"/>
    <property type="match status" value="1"/>
</dbReference>
<organism evidence="7 8">
    <name type="scientific">Pichia californica</name>
    <dbReference type="NCBI Taxonomy" id="460514"/>
    <lineage>
        <taxon>Eukaryota</taxon>
        <taxon>Fungi</taxon>
        <taxon>Dikarya</taxon>
        <taxon>Ascomycota</taxon>
        <taxon>Saccharomycotina</taxon>
        <taxon>Pichiomycetes</taxon>
        <taxon>Pichiales</taxon>
        <taxon>Pichiaceae</taxon>
        <taxon>Pichia</taxon>
    </lineage>
</organism>
<dbReference type="CDD" id="cd15858">
    <property type="entry name" value="SNARE_VAM7"/>
    <property type="match status" value="1"/>
</dbReference>
<evidence type="ECO:0000256" key="1">
    <source>
        <dbReference type="ARBA" id="ARBA00004116"/>
    </source>
</evidence>
<dbReference type="Proteomes" id="UP000697127">
    <property type="component" value="Unassembled WGS sequence"/>
</dbReference>
<dbReference type="EMBL" id="PUHW01000031">
    <property type="protein sequence ID" value="KAG0690450.1"/>
    <property type="molecule type" value="Genomic_DNA"/>
</dbReference>
<dbReference type="PROSITE" id="PS50192">
    <property type="entry name" value="T_SNARE"/>
    <property type="match status" value="1"/>
</dbReference>
<evidence type="ECO:0000256" key="3">
    <source>
        <dbReference type="ARBA" id="ARBA00023054"/>
    </source>
</evidence>
<dbReference type="GO" id="GO:0000329">
    <property type="term" value="C:fungal-type vacuole membrane"/>
    <property type="evidence" value="ECO:0007669"/>
    <property type="project" value="UniProtKB-ARBA"/>
</dbReference>
<accession>A0A9P6WNL3</accession>
<dbReference type="InterPro" id="IPR000727">
    <property type="entry name" value="T_SNARE_dom"/>
</dbReference>
<gene>
    <name evidence="7" type="ORF">C6P40_002825</name>
</gene>
<feature type="domain" description="T-SNARE coiled-coil homology" evidence="5">
    <location>
        <begin position="290"/>
        <end position="352"/>
    </location>
</feature>